<evidence type="ECO:0000313" key="4">
    <source>
        <dbReference type="Proteomes" id="UP000094892"/>
    </source>
</evidence>
<evidence type="ECO:0000256" key="1">
    <source>
        <dbReference type="SAM" id="Phobius"/>
    </source>
</evidence>
<feature type="transmembrane region" description="Helical" evidence="1">
    <location>
        <begin position="96"/>
        <end position="116"/>
    </location>
</feature>
<dbReference type="Proteomes" id="UP000595466">
    <property type="component" value="Chromosome"/>
</dbReference>
<sequence>MSIKVRNTTRYLLTEQLKMTGWSVLALFVVFGILPLLFAVITGNIRQYSPLGNFASLSLGPLFFMLIFIVGSLTYDNFKLLIQNGISRQTYFQARVFALLMLSGLLVIINAIYYYGIHAPYLHWSTNTALMRTGYSLYSHALGSQVWLNILASLCFNWIFYIGVGLTGIACGTLLALFGKWAKTILIIGTPIIGMLIIWIMVIIMTRNQSNYNYTGLENFLKFIIGYPSHGEATTGYFNPTMPFITMLVGCGIIGGLAYLFNRKLRIRN</sequence>
<dbReference type="EMBL" id="CP066817">
    <property type="protein sequence ID" value="QQM61698.1"/>
    <property type="molecule type" value="Genomic_DNA"/>
</dbReference>
<feature type="transmembrane region" description="Helical" evidence="1">
    <location>
        <begin position="54"/>
        <end position="75"/>
    </location>
</feature>
<proteinExistence type="predicted"/>
<reference evidence="2 4" key="1">
    <citation type="submission" date="2016-08" db="EMBL/GenBank/DDBJ databases">
        <title>Genome sequencing of Lactobacillus plantarum JSA22, isolated from fermented soybean paste.</title>
        <authorList>
            <person name="Choi H.S."/>
        </authorList>
    </citation>
    <scope>NUCLEOTIDE SEQUENCE [LARGE SCALE GENOMIC DNA]</scope>
    <source>
        <strain evidence="2 4">JSA22</strain>
    </source>
</reference>
<feature type="transmembrane region" description="Helical" evidence="1">
    <location>
        <begin position="158"/>
        <end position="178"/>
    </location>
</feature>
<dbReference type="Proteomes" id="UP000094892">
    <property type="component" value="Unassembled WGS sequence"/>
</dbReference>
<evidence type="ECO:0000313" key="2">
    <source>
        <dbReference type="EMBL" id="ODO62476.1"/>
    </source>
</evidence>
<feature type="transmembrane region" description="Helical" evidence="1">
    <location>
        <begin position="185"/>
        <end position="205"/>
    </location>
</feature>
<accession>A0A0G9GTU3</accession>
<name>A0A0G9GTU3_LACPN</name>
<keyword evidence="1" id="KW-0472">Membrane</keyword>
<dbReference type="EMBL" id="MCOL01000001">
    <property type="protein sequence ID" value="ODO62476.1"/>
    <property type="molecule type" value="Genomic_DNA"/>
</dbReference>
<reference evidence="3 5" key="2">
    <citation type="submission" date="2020-12" db="EMBL/GenBank/DDBJ databases">
        <title>Whole genome sequencing of Lactobacillus plantarum PC518.</title>
        <authorList>
            <person name="Guo Q."/>
        </authorList>
    </citation>
    <scope>NUCLEOTIDE SEQUENCE [LARGE SCALE GENOMIC DNA]</scope>
    <source>
        <strain evidence="3 5">PC518</strain>
    </source>
</reference>
<feature type="transmembrane region" description="Helical" evidence="1">
    <location>
        <begin position="242"/>
        <end position="261"/>
    </location>
</feature>
<dbReference type="PATRIC" id="fig|1590.143.peg.600"/>
<organism evidence="2 4">
    <name type="scientific">Lactiplantibacillus plantarum</name>
    <name type="common">Lactobacillus plantarum</name>
    <dbReference type="NCBI Taxonomy" id="1590"/>
    <lineage>
        <taxon>Bacteria</taxon>
        <taxon>Bacillati</taxon>
        <taxon>Bacillota</taxon>
        <taxon>Bacilli</taxon>
        <taxon>Lactobacillales</taxon>
        <taxon>Lactobacillaceae</taxon>
        <taxon>Lactiplantibacillus</taxon>
    </lineage>
</organism>
<evidence type="ECO:0000313" key="3">
    <source>
        <dbReference type="EMBL" id="QQM61698.1"/>
    </source>
</evidence>
<protein>
    <submittedName>
        <fullName evidence="3">ABC transporter permease</fullName>
    </submittedName>
</protein>
<gene>
    <name evidence="3" type="ORF">JH395_03835</name>
    <name evidence="2" type="ORF">LPJSA22_02490</name>
</gene>
<feature type="transmembrane region" description="Helical" evidence="1">
    <location>
        <begin position="21"/>
        <end position="42"/>
    </location>
</feature>
<keyword evidence="1" id="KW-1133">Transmembrane helix</keyword>
<evidence type="ECO:0000313" key="5">
    <source>
        <dbReference type="Proteomes" id="UP000595466"/>
    </source>
</evidence>
<dbReference type="RefSeq" id="WP_003642572.1">
    <property type="nucleotide sequence ID" value="NZ_AP028145.1"/>
</dbReference>
<keyword evidence="1" id="KW-0812">Transmembrane</keyword>
<dbReference type="AlphaFoldDB" id="A0A0G9GTU3"/>